<protein>
    <recommendedName>
        <fullName evidence="2">MarR family transcriptional regulator</fullName>
    </recommendedName>
</protein>
<dbReference type="AlphaFoldDB" id="A0A6G3XZU2"/>
<evidence type="ECO:0008006" key="2">
    <source>
        <dbReference type="Google" id="ProtNLM"/>
    </source>
</evidence>
<gene>
    <name evidence="1" type="ORF">G3M58_94115</name>
</gene>
<accession>A0A6G3XZU2</accession>
<organism evidence="1">
    <name type="scientific">Streptomyces sp. SID7499</name>
    <dbReference type="NCBI Taxonomy" id="2706086"/>
    <lineage>
        <taxon>Bacteria</taxon>
        <taxon>Bacillati</taxon>
        <taxon>Actinomycetota</taxon>
        <taxon>Actinomycetes</taxon>
        <taxon>Kitasatosporales</taxon>
        <taxon>Streptomycetaceae</taxon>
        <taxon>Streptomyces</taxon>
    </lineage>
</organism>
<reference evidence="1" key="1">
    <citation type="submission" date="2020-01" db="EMBL/GenBank/DDBJ databases">
        <title>Insect and environment-associated Actinomycetes.</title>
        <authorList>
            <person name="Currrie C."/>
            <person name="Chevrette M."/>
            <person name="Carlson C."/>
            <person name="Stubbendieck R."/>
            <person name="Wendt-Pienkowski E."/>
        </authorList>
    </citation>
    <scope>NUCLEOTIDE SEQUENCE</scope>
    <source>
        <strain evidence="1">SID7499</strain>
    </source>
</reference>
<name>A0A6G3XZU2_9ACTN</name>
<evidence type="ECO:0000313" key="1">
    <source>
        <dbReference type="EMBL" id="NEE23177.1"/>
    </source>
</evidence>
<sequence>VLRTLARDERGVLTLAAAARRLGWAEERARAALDALVEAGLIGLVSEPDEAFAYPPGGQSADRPAPESYRCSPLVRLLFRRPAAGA</sequence>
<dbReference type="EMBL" id="JAAGMN010010128">
    <property type="protein sequence ID" value="NEE23177.1"/>
    <property type="molecule type" value="Genomic_DNA"/>
</dbReference>
<feature type="non-terminal residue" evidence="1">
    <location>
        <position position="1"/>
    </location>
</feature>
<dbReference type="InterPro" id="IPR036388">
    <property type="entry name" value="WH-like_DNA-bd_sf"/>
</dbReference>
<proteinExistence type="predicted"/>
<comment type="caution">
    <text evidence="1">The sequence shown here is derived from an EMBL/GenBank/DDBJ whole genome shotgun (WGS) entry which is preliminary data.</text>
</comment>
<dbReference type="Gene3D" id="1.10.10.10">
    <property type="entry name" value="Winged helix-like DNA-binding domain superfamily/Winged helix DNA-binding domain"/>
    <property type="match status" value="1"/>
</dbReference>